<evidence type="ECO:0000256" key="1">
    <source>
        <dbReference type="SAM" id="MobiDB-lite"/>
    </source>
</evidence>
<dbReference type="EMBL" id="LJIG01009336">
    <property type="protein sequence ID" value="KRT83283.1"/>
    <property type="molecule type" value="Genomic_DNA"/>
</dbReference>
<comment type="caution">
    <text evidence="2">The sequence shown here is derived from an EMBL/GenBank/DDBJ whole genome shotgun (WGS) entry which is preliminary data.</text>
</comment>
<feature type="region of interest" description="Disordered" evidence="1">
    <location>
        <begin position="220"/>
        <end position="243"/>
    </location>
</feature>
<feature type="region of interest" description="Disordered" evidence="1">
    <location>
        <begin position="102"/>
        <end position="150"/>
    </location>
</feature>
<reference evidence="2 3" key="1">
    <citation type="submission" date="2015-09" db="EMBL/GenBank/DDBJ databases">
        <title>Draft genome of the scarab beetle Oryctes borbonicus.</title>
        <authorList>
            <person name="Meyer J.M."/>
            <person name="Markov G.V."/>
            <person name="Baskaran P."/>
            <person name="Herrmann M."/>
            <person name="Sommer R.J."/>
            <person name="Roedelsperger C."/>
        </authorList>
    </citation>
    <scope>NUCLEOTIDE SEQUENCE [LARGE SCALE GENOMIC DNA]</scope>
    <source>
        <strain evidence="2">OB123</strain>
        <tissue evidence="2">Whole animal</tissue>
    </source>
</reference>
<evidence type="ECO:0000313" key="2">
    <source>
        <dbReference type="EMBL" id="KRT83283.1"/>
    </source>
</evidence>
<accession>A0A0T6B7H2</accession>
<feature type="region of interest" description="Disordered" evidence="1">
    <location>
        <begin position="454"/>
        <end position="481"/>
    </location>
</feature>
<dbReference type="Proteomes" id="UP000051574">
    <property type="component" value="Unassembled WGS sequence"/>
</dbReference>
<feature type="compositionally biased region" description="Basic and acidic residues" evidence="1">
    <location>
        <begin position="128"/>
        <end position="138"/>
    </location>
</feature>
<name>A0A0T6B7H2_9SCAR</name>
<evidence type="ECO:0000313" key="3">
    <source>
        <dbReference type="Proteomes" id="UP000051574"/>
    </source>
</evidence>
<dbReference type="OrthoDB" id="20872at2759"/>
<protein>
    <submittedName>
        <fullName evidence="2">Uncharacterized protein</fullName>
    </submittedName>
</protein>
<feature type="non-terminal residue" evidence="2">
    <location>
        <position position="1"/>
    </location>
</feature>
<feature type="compositionally biased region" description="Acidic residues" evidence="1">
    <location>
        <begin position="469"/>
        <end position="478"/>
    </location>
</feature>
<feature type="region of interest" description="Disordered" evidence="1">
    <location>
        <begin position="407"/>
        <end position="442"/>
    </location>
</feature>
<proteinExistence type="predicted"/>
<gene>
    <name evidence="2" type="ORF">AMK59_3308</name>
</gene>
<dbReference type="AlphaFoldDB" id="A0A0T6B7H2"/>
<keyword evidence="3" id="KW-1185">Reference proteome</keyword>
<organism evidence="2 3">
    <name type="scientific">Oryctes borbonicus</name>
    <dbReference type="NCBI Taxonomy" id="1629725"/>
    <lineage>
        <taxon>Eukaryota</taxon>
        <taxon>Metazoa</taxon>
        <taxon>Ecdysozoa</taxon>
        <taxon>Arthropoda</taxon>
        <taxon>Hexapoda</taxon>
        <taxon>Insecta</taxon>
        <taxon>Pterygota</taxon>
        <taxon>Neoptera</taxon>
        <taxon>Endopterygota</taxon>
        <taxon>Coleoptera</taxon>
        <taxon>Polyphaga</taxon>
        <taxon>Scarabaeiformia</taxon>
        <taxon>Scarabaeidae</taxon>
        <taxon>Dynastinae</taxon>
        <taxon>Oryctes</taxon>
    </lineage>
</organism>
<sequence>SPEINNDEIAKNVRDIVQAELTETIKDLDLEIEDEQVHDIHFRDEVESEVIAVIKAAEEAVNELRSQEEQPNANVRLNSNANELTNNLQPTQIRIISFDTTSSTTTNDSAKTDKDFDSLTDLSSSFTRDSDLRDKGEEFESLPPDSLKTEIIENEENQNNTDALNEANIKHDDSFERVVEERSAEAFRFLESEISSPSLPTSLDFVEIEPVFGERCGIFPDQESPTKLSPSKSGIPIPKPRQSKDKDIEALYHQVLERVSSPTDSDLLSKIPVSSSKIKVKTIKKHSKDPLKEFVELTKDVNWDDTDNDVVTTTVVKTTDPIVKTTVTRITSSEVTVPETIKSKIPVYHTGDILPDIAESRSLADRMEISFNKSKIPVLVTETTRIVSPDVTHVERTIISPNQIVDTTLVSPGSDRTKTSTKSSTIDSDSDSDSRRSPPLKGILKKNSIRTIGSSSGSDVALHEGGAELSDDDSEDFYQNDGQFYDTVDADSTTGMRKSTRTMTPIFTSPEAHSMQTVLDQFMTQERKFQ</sequence>